<dbReference type="AlphaFoldDB" id="A0A344J4M6"/>
<keyword evidence="4" id="KW-0378">Hydrolase</keyword>
<protein>
    <recommendedName>
        <fullName evidence="2">Single-stranded-DNA-specific exonuclease RecJ</fullName>
    </recommendedName>
</protein>
<gene>
    <name evidence="9" type="primary">recJ</name>
    <name evidence="9" type="ORF">DCD74_04110</name>
</gene>
<dbReference type="Gene3D" id="3.90.1640.30">
    <property type="match status" value="1"/>
</dbReference>
<dbReference type="GO" id="GO:0003676">
    <property type="term" value="F:nucleic acid binding"/>
    <property type="evidence" value="ECO:0007669"/>
    <property type="project" value="InterPro"/>
</dbReference>
<evidence type="ECO:0000259" key="7">
    <source>
        <dbReference type="Pfam" id="PF02272"/>
    </source>
</evidence>
<evidence type="ECO:0000256" key="1">
    <source>
        <dbReference type="ARBA" id="ARBA00005915"/>
    </source>
</evidence>
<dbReference type="Pfam" id="PF02272">
    <property type="entry name" value="DHHA1"/>
    <property type="match status" value="1"/>
</dbReference>
<comment type="similarity">
    <text evidence="1">Belongs to the RecJ family.</text>
</comment>
<dbReference type="GO" id="GO:0006310">
    <property type="term" value="P:DNA recombination"/>
    <property type="evidence" value="ECO:0007669"/>
    <property type="project" value="InterPro"/>
</dbReference>
<keyword evidence="10" id="KW-1185">Reference proteome</keyword>
<dbReference type="InterPro" id="IPR004610">
    <property type="entry name" value="RecJ"/>
</dbReference>
<reference evidence="10" key="1">
    <citation type="submission" date="2018-05" db="EMBL/GenBank/DDBJ databases">
        <title>Luteimonas pekinense sp. nov., isolated from human Meibomian gland secretions, Beijing, China.</title>
        <authorList>
            <person name="Wen T."/>
            <person name="Bai H."/>
            <person name="Lv H."/>
        </authorList>
    </citation>
    <scope>NUCLEOTIDE SEQUENCE [LARGE SCALE GENOMIC DNA]</scope>
    <source>
        <strain evidence="10">83-4</strain>
    </source>
</reference>
<sequence length="566" mass="59998">MTARRVVRREVDEALISQGDWPSHWPPALRRVHAARGSTGLGDAMPGLGSLPPPDGLLGLPQAVALLRDAIARDAHIVVTADFDCDGATACAVAVRGLRMLGATRVSYAVPDRMRHGYGLTPGLVADIAALQPDLLLTVDHGIACHAGIQAAKARGWQVIVTDHHLPGETLPMADAIVNPQQPGDGFPSRALAGVGVLFYLLLAMRAAARNAQESAGNADLASLLDLVAVGTVADMVKLDVANRALIGAGLRQLRKGQGCAGLRALIDVAGRDPARLTTADIGYAIAPRINAAGRLEDMALGIECLLGDDIDTCRMQAEALDAINRERRQMQQSMVDQAVACPEVAGDTLIPCVSDESWHPGVVGLVASRLKERLQRPVFAFAPAGEDEWRGSARSIPGFHLRDAIALVDARHPGLVTRFGGHAMAAGLTLPRAALPAFTEAIADVAEAHKPALLSTEDLVSDGELDAASLDFAHACALRDGGAWGQGYPEPLFDGVFGVLDWRIVGERHLKLTLERDGRRFNAMHFDGWTGESPAGAVHIAYRLTPDDWRGGDAIQLIVVQREAA</sequence>
<evidence type="ECO:0000256" key="5">
    <source>
        <dbReference type="ARBA" id="ARBA00022839"/>
    </source>
</evidence>
<dbReference type="GO" id="GO:0006281">
    <property type="term" value="P:DNA repair"/>
    <property type="evidence" value="ECO:0007669"/>
    <property type="project" value="InterPro"/>
</dbReference>
<feature type="domain" description="DHHA1" evidence="7">
    <location>
        <begin position="356"/>
        <end position="447"/>
    </location>
</feature>
<proteinExistence type="inferred from homology"/>
<dbReference type="PANTHER" id="PTHR30255">
    <property type="entry name" value="SINGLE-STRANDED-DNA-SPECIFIC EXONUCLEASE RECJ"/>
    <property type="match status" value="1"/>
</dbReference>
<evidence type="ECO:0000259" key="6">
    <source>
        <dbReference type="Pfam" id="PF01368"/>
    </source>
</evidence>
<dbReference type="PANTHER" id="PTHR30255:SF2">
    <property type="entry name" value="SINGLE-STRANDED-DNA-SPECIFIC EXONUCLEASE RECJ"/>
    <property type="match status" value="1"/>
</dbReference>
<dbReference type="GO" id="GO:0008409">
    <property type="term" value="F:5'-3' exonuclease activity"/>
    <property type="evidence" value="ECO:0007669"/>
    <property type="project" value="InterPro"/>
</dbReference>
<dbReference type="InterPro" id="IPR051673">
    <property type="entry name" value="SSDNA_exonuclease_RecJ"/>
</dbReference>
<keyword evidence="5 9" id="KW-0269">Exonuclease</keyword>
<evidence type="ECO:0000313" key="9">
    <source>
        <dbReference type="EMBL" id="AXA83986.1"/>
    </source>
</evidence>
<dbReference type="Pfam" id="PF01368">
    <property type="entry name" value="DHH"/>
    <property type="match status" value="1"/>
</dbReference>
<feature type="domain" description="DDH" evidence="6">
    <location>
        <begin position="76"/>
        <end position="232"/>
    </location>
</feature>
<dbReference type="Gene3D" id="3.10.310.30">
    <property type="match status" value="1"/>
</dbReference>
<evidence type="ECO:0000256" key="3">
    <source>
        <dbReference type="ARBA" id="ARBA00022722"/>
    </source>
</evidence>
<organism evidence="9 10">
    <name type="scientific">Solilutibacter oculi</name>
    <dbReference type="NCBI Taxonomy" id="2698682"/>
    <lineage>
        <taxon>Bacteria</taxon>
        <taxon>Pseudomonadati</taxon>
        <taxon>Pseudomonadota</taxon>
        <taxon>Gammaproteobacteria</taxon>
        <taxon>Lysobacterales</taxon>
        <taxon>Lysobacteraceae</taxon>
        <taxon>Solilutibacter</taxon>
    </lineage>
</organism>
<evidence type="ECO:0000313" key="10">
    <source>
        <dbReference type="Proteomes" id="UP000251842"/>
    </source>
</evidence>
<dbReference type="InterPro" id="IPR041122">
    <property type="entry name" value="RecJ_OB"/>
</dbReference>
<accession>A0A344J4M6</accession>
<dbReference type="InterPro" id="IPR001667">
    <property type="entry name" value="DDH_dom"/>
</dbReference>
<dbReference type="RefSeq" id="WP_112926200.1">
    <property type="nucleotide sequence ID" value="NZ_CP029556.1"/>
</dbReference>
<dbReference type="Pfam" id="PF17768">
    <property type="entry name" value="RecJ_OB"/>
    <property type="match status" value="1"/>
</dbReference>
<dbReference type="OrthoDB" id="9809852at2"/>
<dbReference type="InterPro" id="IPR038763">
    <property type="entry name" value="DHH_sf"/>
</dbReference>
<dbReference type="InterPro" id="IPR003156">
    <property type="entry name" value="DHHA1_dom"/>
</dbReference>
<evidence type="ECO:0000256" key="2">
    <source>
        <dbReference type="ARBA" id="ARBA00019841"/>
    </source>
</evidence>
<evidence type="ECO:0000256" key="4">
    <source>
        <dbReference type="ARBA" id="ARBA00022801"/>
    </source>
</evidence>
<dbReference type="SUPFAM" id="SSF64182">
    <property type="entry name" value="DHH phosphoesterases"/>
    <property type="match status" value="1"/>
</dbReference>
<keyword evidence="3" id="KW-0540">Nuclease</keyword>
<evidence type="ECO:0000259" key="8">
    <source>
        <dbReference type="Pfam" id="PF17768"/>
    </source>
</evidence>
<dbReference type="NCBIfam" id="TIGR00644">
    <property type="entry name" value="recJ"/>
    <property type="match status" value="1"/>
</dbReference>
<dbReference type="EMBL" id="CP029556">
    <property type="protein sequence ID" value="AXA83986.1"/>
    <property type="molecule type" value="Genomic_DNA"/>
</dbReference>
<feature type="domain" description="RecJ OB" evidence="8">
    <location>
        <begin position="463"/>
        <end position="560"/>
    </location>
</feature>
<dbReference type="Proteomes" id="UP000251842">
    <property type="component" value="Chromosome"/>
</dbReference>
<dbReference type="KEGG" id="lue:DCD74_04110"/>
<name>A0A344J4M6_9GAMM</name>